<evidence type="ECO:0000256" key="2">
    <source>
        <dbReference type="SAM" id="MobiDB-lite"/>
    </source>
</evidence>
<keyword evidence="5" id="KW-1185">Reference proteome</keyword>
<dbReference type="Proteomes" id="UP000225706">
    <property type="component" value="Unassembled WGS sequence"/>
</dbReference>
<sequence>MIVRSAKARMRELTAHKNIEAATASHSGPSTSSEATQDNTENARDTVQKGGRNKGEDDMPSDHVGYDMKAVEHADKSSKTLADQTYNLLMREVDKLKRQLESSQEALGKCQGKNNNLNVKHILAALHFNYNLHRDDKVNEDDCVPLNTSYPKFKNGEATVRRQKVEQKFDYVEEPFLLYLGLSKKQLQARIWEEITEKVNALGVSKRTVMEVKEKWRGRVSGAKREHNKCTTAIKKTGAGKKPTSPLATTAKIIKLFETDPSFSSISGGIDSGKPLNVYKLVDLR</sequence>
<evidence type="ECO:0000313" key="5">
    <source>
        <dbReference type="Proteomes" id="UP000225706"/>
    </source>
</evidence>
<feature type="coiled-coil region" evidence="1">
    <location>
        <begin position="86"/>
        <end position="113"/>
    </location>
</feature>
<dbReference type="AlphaFoldDB" id="A0A2B4R8E7"/>
<dbReference type="EMBL" id="LSMT01001197">
    <property type="protein sequence ID" value="PFX12770.1"/>
    <property type="molecule type" value="Genomic_DNA"/>
</dbReference>
<feature type="region of interest" description="Disordered" evidence="2">
    <location>
        <begin position="1"/>
        <end position="64"/>
    </location>
</feature>
<feature type="domain" description="Myb/SANT-like DNA-binding" evidence="3">
    <location>
        <begin position="153"/>
        <end position="227"/>
    </location>
</feature>
<dbReference type="Pfam" id="PF13873">
    <property type="entry name" value="Myb_DNA-bind_5"/>
    <property type="match status" value="1"/>
</dbReference>
<name>A0A2B4R8E7_STYPI</name>
<accession>A0A2B4R8E7</accession>
<organism evidence="4 5">
    <name type="scientific">Stylophora pistillata</name>
    <name type="common">Smooth cauliflower coral</name>
    <dbReference type="NCBI Taxonomy" id="50429"/>
    <lineage>
        <taxon>Eukaryota</taxon>
        <taxon>Metazoa</taxon>
        <taxon>Cnidaria</taxon>
        <taxon>Anthozoa</taxon>
        <taxon>Hexacorallia</taxon>
        <taxon>Scleractinia</taxon>
        <taxon>Astrocoeniina</taxon>
        <taxon>Pocilloporidae</taxon>
        <taxon>Stylophora</taxon>
    </lineage>
</organism>
<gene>
    <name evidence="4" type="ORF">AWC38_SpisGene23219</name>
</gene>
<comment type="caution">
    <text evidence="4">The sequence shown here is derived from an EMBL/GenBank/DDBJ whole genome shotgun (WGS) entry which is preliminary data.</text>
</comment>
<keyword evidence="1" id="KW-0175">Coiled coil</keyword>
<evidence type="ECO:0000256" key="1">
    <source>
        <dbReference type="SAM" id="Coils"/>
    </source>
</evidence>
<proteinExistence type="predicted"/>
<feature type="compositionally biased region" description="Polar residues" evidence="2">
    <location>
        <begin position="24"/>
        <end position="40"/>
    </location>
</feature>
<dbReference type="OrthoDB" id="5989496at2759"/>
<protein>
    <recommendedName>
        <fullName evidence="3">Myb/SANT-like DNA-binding domain-containing protein</fullName>
    </recommendedName>
</protein>
<feature type="compositionally biased region" description="Basic and acidic residues" evidence="2">
    <location>
        <begin position="41"/>
        <end position="64"/>
    </location>
</feature>
<reference evidence="5" key="1">
    <citation type="journal article" date="2017" name="bioRxiv">
        <title>Comparative analysis of the genomes of Stylophora pistillata and Acropora digitifera provides evidence for extensive differences between species of corals.</title>
        <authorList>
            <person name="Voolstra C.R."/>
            <person name="Li Y."/>
            <person name="Liew Y.J."/>
            <person name="Baumgarten S."/>
            <person name="Zoccola D."/>
            <person name="Flot J.-F."/>
            <person name="Tambutte S."/>
            <person name="Allemand D."/>
            <person name="Aranda M."/>
        </authorList>
    </citation>
    <scope>NUCLEOTIDE SEQUENCE [LARGE SCALE GENOMIC DNA]</scope>
</reference>
<feature type="compositionally biased region" description="Basic and acidic residues" evidence="2">
    <location>
        <begin position="9"/>
        <end position="19"/>
    </location>
</feature>
<evidence type="ECO:0000313" key="4">
    <source>
        <dbReference type="EMBL" id="PFX12770.1"/>
    </source>
</evidence>
<dbReference type="InterPro" id="IPR028002">
    <property type="entry name" value="Myb_DNA-bind_5"/>
</dbReference>
<evidence type="ECO:0000259" key="3">
    <source>
        <dbReference type="Pfam" id="PF13873"/>
    </source>
</evidence>